<sequence>MDKKDPPVYFPKPEQHMEKTMLSVWCCAAGVIHYSFAKPGQSITSESYGHDISSGQVEIPGYGCSSIPGRWINSGAKKNEAGFVLAANKWCWTRDTCAKALARIKRSSNEAGFVLAADK</sequence>
<dbReference type="Gene3D" id="3.30.420.10">
    <property type="entry name" value="Ribonuclease H-like superfamily/Ribonuclease H"/>
    <property type="match status" value="1"/>
</dbReference>
<gene>
    <name evidence="1" type="ORF">ANCCAN_14965</name>
</gene>
<comment type="caution">
    <text evidence="1">The sequence shown here is derived from an EMBL/GenBank/DDBJ whole genome shotgun (WGS) entry which is preliminary data.</text>
</comment>
<reference evidence="1 2" key="1">
    <citation type="submission" date="2014-10" db="EMBL/GenBank/DDBJ databases">
        <title>Draft genome of the hookworm Ancylostoma caninum.</title>
        <authorList>
            <person name="Mitreva M."/>
        </authorList>
    </citation>
    <scope>NUCLEOTIDE SEQUENCE [LARGE SCALE GENOMIC DNA]</scope>
    <source>
        <strain evidence="1 2">Baltimore</strain>
    </source>
</reference>
<protein>
    <submittedName>
        <fullName evidence="1">Uncharacterized protein</fullName>
    </submittedName>
</protein>
<evidence type="ECO:0000313" key="2">
    <source>
        <dbReference type="Proteomes" id="UP000252519"/>
    </source>
</evidence>
<dbReference type="GO" id="GO:0003676">
    <property type="term" value="F:nucleic acid binding"/>
    <property type="evidence" value="ECO:0007669"/>
    <property type="project" value="InterPro"/>
</dbReference>
<accession>A0A368G7Z4</accession>
<evidence type="ECO:0000313" key="1">
    <source>
        <dbReference type="EMBL" id="RCN39120.1"/>
    </source>
</evidence>
<name>A0A368G7Z4_ANCCA</name>
<dbReference type="InterPro" id="IPR001888">
    <property type="entry name" value="Transposase_1"/>
</dbReference>
<proteinExistence type="predicted"/>
<dbReference type="EMBL" id="JOJR01000355">
    <property type="protein sequence ID" value="RCN39120.1"/>
    <property type="molecule type" value="Genomic_DNA"/>
</dbReference>
<dbReference type="AlphaFoldDB" id="A0A368G7Z4"/>
<dbReference type="Proteomes" id="UP000252519">
    <property type="component" value="Unassembled WGS sequence"/>
</dbReference>
<keyword evidence="2" id="KW-1185">Reference proteome</keyword>
<dbReference type="InterPro" id="IPR036397">
    <property type="entry name" value="RNaseH_sf"/>
</dbReference>
<organism evidence="1 2">
    <name type="scientific">Ancylostoma caninum</name>
    <name type="common">Dog hookworm</name>
    <dbReference type="NCBI Taxonomy" id="29170"/>
    <lineage>
        <taxon>Eukaryota</taxon>
        <taxon>Metazoa</taxon>
        <taxon>Ecdysozoa</taxon>
        <taxon>Nematoda</taxon>
        <taxon>Chromadorea</taxon>
        <taxon>Rhabditida</taxon>
        <taxon>Rhabditina</taxon>
        <taxon>Rhabditomorpha</taxon>
        <taxon>Strongyloidea</taxon>
        <taxon>Ancylostomatidae</taxon>
        <taxon>Ancylostomatinae</taxon>
        <taxon>Ancylostoma</taxon>
    </lineage>
</organism>
<dbReference type="STRING" id="29170.A0A368G7Z4"/>
<dbReference type="Pfam" id="PF01359">
    <property type="entry name" value="Transposase_1"/>
    <property type="match status" value="1"/>
</dbReference>
<dbReference type="OrthoDB" id="616263at2759"/>